<comment type="caution">
    <text evidence="2">The sequence shown here is derived from an EMBL/GenBank/DDBJ whole genome shotgun (WGS) entry which is preliminary data.</text>
</comment>
<keyword evidence="1" id="KW-0472">Membrane</keyword>
<evidence type="ECO:0000313" key="3">
    <source>
        <dbReference type="Proteomes" id="UP000524893"/>
    </source>
</evidence>
<accession>A0A9X0PI64</accession>
<evidence type="ECO:0000313" key="2">
    <source>
        <dbReference type="EMBL" id="MBA8777438.1"/>
    </source>
</evidence>
<keyword evidence="1" id="KW-1133">Transmembrane helix</keyword>
<keyword evidence="1" id="KW-0812">Transmembrane</keyword>
<gene>
    <name evidence="2" type="ORF">HR081_11215</name>
</gene>
<dbReference type="RefSeq" id="WP_220468408.1">
    <property type="nucleotide sequence ID" value="NZ_JABTCN010000051.1"/>
</dbReference>
<dbReference type="EMBL" id="JABTCN010000051">
    <property type="protein sequence ID" value="MBA8777438.1"/>
    <property type="molecule type" value="Genomic_DNA"/>
</dbReference>
<dbReference type="AlphaFoldDB" id="A0A9X0PI64"/>
<sequence>MEVLFELIKSLLYIIVFIPYYFIAFGVVMYALIRCILIVREPIKRFFDRHYYGEDSDQISYAAGPWFILACAVLISFIIIVVLLYIFALLLGEVLIFILFVIGVCLLYKKFKSGSSHKRISRKSLEKIKVMCPEIRE</sequence>
<feature type="transmembrane region" description="Helical" evidence="1">
    <location>
        <begin position="66"/>
        <end position="88"/>
    </location>
</feature>
<protein>
    <submittedName>
        <fullName evidence="2">Uncharacterized protein</fullName>
    </submittedName>
</protein>
<feature type="transmembrane region" description="Helical" evidence="1">
    <location>
        <begin position="12"/>
        <end position="39"/>
    </location>
</feature>
<name>A0A9X0PI64_9STAP</name>
<reference evidence="2 3" key="1">
    <citation type="journal article" date="2020" name="Access Microbiol">
        <title>Isolation and genome sequencing of Staphylococcus schleiferi subspecies coagulans from Antarctic seals.</title>
        <authorList>
            <person name="Foster G."/>
            <person name="Robb A."/>
            <person name="Paterson G.K."/>
        </authorList>
    </citation>
    <scope>NUCLEOTIDE SEQUENCE [LARGE SCALE GENOMIC DNA]</scope>
    <source>
        <strain evidence="2 3">M615/02/4</strain>
    </source>
</reference>
<evidence type="ECO:0000256" key="1">
    <source>
        <dbReference type="SAM" id="Phobius"/>
    </source>
</evidence>
<proteinExistence type="predicted"/>
<feature type="transmembrane region" description="Helical" evidence="1">
    <location>
        <begin position="94"/>
        <end position="111"/>
    </location>
</feature>
<organism evidence="2 3">
    <name type="scientific">Staphylococcus coagulans</name>
    <dbReference type="NCBI Taxonomy" id="74706"/>
    <lineage>
        <taxon>Bacteria</taxon>
        <taxon>Bacillati</taxon>
        <taxon>Bacillota</taxon>
        <taxon>Bacilli</taxon>
        <taxon>Bacillales</taxon>
        <taxon>Staphylococcaceae</taxon>
        <taxon>Staphylococcus</taxon>
    </lineage>
</organism>
<dbReference type="Proteomes" id="UP000524893">
    <property type="component" value="Unassembled WGS sequence"/>
</dbReference>